<reference evidence="3" key="1">
    <citation type="submission" date="2025-08" db="UniProtKB">
        <authorList>
            <consortium name="Ensembl"/>
        </authorList>
    </citation>
    <scope>IDENTIFICATION</scope>
</reference>
<dbReference type="GO" id="GO:0098609">
    <property type="term" value="P:cell-cell adhesion"/>
    <property type="evidence" value="ECO:0007669"/>
    <property type="project" value="TreeGrafter"/>
</dbReference>
<evidence type="ECO:0000313" key="4">
    <source>
        <dbReference type="Proteomes" id="UP000261520"/>
    </source>
</evidence>
<dbReference type="GO" id="GO:0005198">
    <property type="term" value="F:structural molecule activity"/>
    <property type="evidence" value="ECO:0007669"/>
    <property type="project" value="TreeGrafter"/>
</dbReference>
<dbReference type="GO" id="GO:0005886">
    <property type="term" value="C:plasma membrane"/>
    <property type="evidence" value="ECO:0007669"/>
    <property type="project" value="UniProtKB-SubCell"/>
</dbReference>
<dbReference type="Proteomes" id="UP000261520">
    <property type="component" value="Unplaced"/>
</dbReference>
<proteinExistence type="predicted"/>
<evidence type="ECO:0008006" key="5">
    <source>
        <dbReference type="Google" id="ProtNLM"/>
    </source>
</evidence>
<dbReference type="InterPro" id="IPR035915">
    <property type="entry name" value="Plakin_repeat_sf"/>
</dbReference>
<dbReference type="GO" id="GO:0030057">
    <property type="term" value="C:desmosome"/>
    <property type="evidence" value="ECO:0007669"/>
    <property type="project" value="UniProtKB-SubCell"/>
</dbReference>
<dbReference type="AlphaFoldDB" id="A0A3B3ZC30"/>
<dbReference type="GO" id="GO:0005882">
    <property type="term" value="C:intermediate filament"/>
    <property type="evidence" value="ECO:0007669"/>
    <property type="project" value="TreeGrafter"/>
</dbReference>
<dbReference type="GO" id="GO:0043588">
    <property type="term" value="P:skin development"/>
    <property type="evidence" value="ECO:0007669"/>
    <property type="project" value="TreeGrafter"/>
</dbReference>
<dbReference type="Gene3D" id="3.90.1290.10">
    <property type="entry name" value="Plakin repeat"/>
    <property type="match status" value="2"/>
</dbReference>
<evidence type="ECO:0000313" key="3">
    <source>
        <dbReference type="Ensembl" id="ENSPMGP00000001941.1"/>
    </source>
</evidence>
<evidence type="ECO:0000256" key="2">
    <source>
        <dbReference type="ARBA" id="ARBA00022737"/>
    </source>
</evidence>
<dbReference type="GO" id="GO:0014704">
    <property type="term" value="C:intercalated disc"/>
    <property type="evidence" value="ECO:0007669"/>
    <property type="project" value="TreeGrafter"/>
</dbReference>
<dbReference type="PANTHER" id="PTHR23169">
    <property type="entry name" value="ENVOPLAKIN"/>
    <property type="match status" value="1"/>
</dbReference>
<evidence type="ECO:0000256" key="1">
    <source>
        <dbReference type="ARBA" id="ARBA00022553"/>
    </source>
</evidence>
<dbReference type="InterPro" id="IPR043197">
    <property type="entry name" value="Plakin"/>
</dbReference>
<dbReference type="GO" id="GO:0042060">
    <property type="term" value="P:wound healing"/>
    <property type="evidence" value="ECO:0007669"/>
    <property type="project" value="TreeGrafter"/>
</dbReference>
<dbReference type="GO" id="GO:0045104">
    <property type="term" value="P:intermediate filament cytoskeleton organization"/>
    <property type="evidence" value="ECO:0007669"/>
    <property type="project" value="InterPro"/>
</dbReference>
<dbReference type="PANTHER" id="PTHR23169:SF21">
    <property type="entry name" value="EPIPLAKIN"/>
    <property type="match status" value="1"/>
</dbReference>
<dbReference type="STRING" id="409849.ENSPMGP00000001941"/>
<keyword evidence="2" id="KW-0677">Repeat</keyword>
<organism evidence="3 4">
    <name type="scientific">Periophthalmus magnuspinnatus</name>
    <dbReference type="NCBI Taxonomy" id="409849"/>
    <lineage>
        <taxon>Eukaryota</taxon>
        <taxon>Metazoa</taxon>
        <taxon>Chordata</taxon>
        <taxon>Craniata</taxon>
        <taxon>Vertebrata</taxon>
        <taxon>Euteleostomi</taxon>
        <taxon>Actinopterygii</taxon>
        <taxon>Neopterygii</taxon>
        <taxon>Teleostei</taxon>
        <taxon>Neoteleostei</taxon>
        <taxon>Acanthomorphata</taxon>
        <taxon>Gobiaria</taxon>
        <taxon>Gobiiformes</taxon>
        <taxon>Gobioidei</taxon>
        <taxon>Gobiidae</taxon>
        <taxon>Oxudercinae</taxon>
        <taxon>Periophthalmus</taxon>
    </lineage>
</organism>
<keyword evidence="4" id="KW-1185">Reference proteome</keyword>
<reference evidence="3" key="2">
    <citation type="submission" date="2025-09" db="UniProtKB">
        <authorList>
            <consortium name="Ensembl"/>
        </authorList>
    </citation>
    <scope>IDENTIFICATION</scope>
</reference>
<accession>A0A3B3ZC30</accession>
<dbReference type="SUPFAM" id="SSF75399">
    <property type="entry name" value="Plakin repeat"/>
    <property type="match status" value="2"/>
</dbReference>
<dbReference type="SMART" id="SM00250">
    <property type="entry name" value="PLEC"/>
    <property type="match status" value="7"/>
</dbReference>
<sequence>MIFDGVRKPVTAKQLHECDVIDKPTLKDLQAAKKSIPEISVEKKVNLKGTSPIAGIILEKRGKVSLSEAKKEMLLSPECADLLLEAQAATGHIIDLKNNKKLTVDEACTNETVDSSDRDRLMEAEKAAVGYKDPYSAKPLSVFEAMKKGLVDDDTGLRLLQAQESVGGILDPKLSVFLPKYTAIKRKILDENTDRSLKKSPNQTSVVFEAMKKGLVDDETGLRLLQAQESVGGILDPNLSVFLPKDTAIERKILDENANRSLTQNPKCYIDPETEEAVSYNDLKKRCKTEPKTGLLLLPVTEKLADSELIFDGLSNKCSFPPNVLIFSWKLRLQQAI</sequence>
<dbReference type="GO" id="GO:0005737">
    <property type="term" value="C:cytoplasm"/>
    <property type="evidence" value="ECO:0007669"/>
    <property type="project" value="TreeGrafter"/>
</dbReference>
<dbReference type="InterPro" id="IPR001101">
    <property type="entry name" value="Plectin_repeat"/>
</dbReference>
<dbReference type="Ensembl" id="ENSPMGT00000002068.1">
    <property type="protein sequence ID" value="ENSPMGP00000001941.1"/>
    <property type="gene ID" value="ENSPMGG00000001754.1"/>
</dbReference>
<dbReference type="Pfam" id="PF00681">
    <property type="entry name" value="Plectin"/>
    <property type="match status" value="3"/>
</dbReference>
<name>A0A3B3ZC30_9GOBI</name>
<protein>
    <recommendedName>
        <fullName evidence="5">Desmoplakin</fullName>
    </recommendedName>
</protein>
<keyword evidence="1" id="KW-0597">Phosphoprotein</keyword>